<evidence type="ECO:0000256" key="7">
    <source>
        <dbReference type="ARBA" id="ARBA00035187"/>
    </source>
</evidence>
<dbReference type="PROSITE" id="PS50142">
    <property type="entry name" value="RNASE_3_2"/>
    <property type="match status" value="1"/>
</dbReference>
<evidence type="ECO:0000256" key="4">
    <source>
        <dbReference type="ARBA" id="ARBA00023128"/>
    </source>
</evidence>
<accession>A0A8E2EC72</accession>
<evidence type="ECO:0000313" key="10">
    <source>
        <dbReference type="EMBL" id="OCK81376.1"/>
    </source>
</evidence>
<dbReference type="Pfam" id="PF22892">
    <property type="entry name" value="DSRM_MRPL44"/>
    <property type="match status" value="1"/>
</dbReference>
<dbReference type="GO" id="GO:0003735">
    <property type="term" value="F:structural constituent of ribosome"/>
    <property type="evidence" value="ECO:0007669"/>
    <property type="project" value="TreeGrafter"/>
</dbReference>
<proteinExistence type="inferred from homology"/>
<dbReference type="InterPro" id="IPR014720">
    <property type="entry name" value="dsRBD_dom"/>
</dbReference>
<evidence type="ECO:0000256" key="8">
    <source>
        <dbReference type="SAM" id="MobiDB-lite"/>
    </source>
</evidence>
<dbReference type="InterPro" id="IPR044443">
    <property type="entry name" value="Ribosomal_mL44_DSRM_fung"/>
</dbReference>
<evidence type="ECO:0000256" key="6">
    <source>
        <dbReference type="ARBA" id="ARBA00024034"/>
    </source>
</evidence>
<feature type="region of interest" description="Disordered" evidence="8">
    <location>
        <begin position="268"/>
        <end position="326"/>
    </location>
</feature>
<dbReference type="PANTHER" id="PTHR11207">
    <property type="entry name" value="RIBONUCLEASE III"/>
    <property type="match status" value="1"/>
</dbReference>
<comment type="subcellular location">
    <subcellularLocation>
        <location evidence="1">Mitochondrion</location>
    </subcellularLocation>
</comment>
<dbReference type="GO" id="GO:0006396">
    <property type="term" value="P:RNA processing"/>
    <property type="evidence" value="ECO:0007669"/>
    <property type="project" value="InterPro"/>
</dbReference>
<keyword evidence="4" id="KW-0496">Mitochondrion</keyword>
<feature type="compositionally biased region" description="Pro residues" evidence="8">
    <location>
        <begin position="134"/>
        <end position="149"/>
    </location>
</feature>
<evidence type="ECO:0000256" key="3">
    <source>
        <dbReference type="ARBA" id="ARBA00022980"/>
    </source>
</evidence>
<dbReference type="GO" id="GO:0003725">
    <property type="term" value="F:double-stranded RNA binding"/>
    <property type="evidence" value="ECO:0007669"/>
    <property type="project" value="InterPro"/>
</dbReference>
<dbReference type="PANTHER" id="PTHR11207:SF32">
    <property type="entry name" value="LARGE RIBOSOMAL SUBUNIT PROTEIN ML44"/>
    <property type="match status" value="1"/>
</dbReference>
<dbReference type="InterPro" id="IPR000999">
    <property type="entry name" value="RNase_III_dom"/>
</dbReference>
<dbReference type="CDD" id="cd19873">
    <property type="entry name" value="DSRM_MRPL3_like"/>
    <property type="match status" value="1"/>
</dbReference>
<feature type="compositionally biased region" description="Polar residues" evidence="8">
    <location>
        <begin position="101"/>
        <end position="116"/>
    </location>
</feature>
<comment type="similarity">
    <text evidence="6">Belongs to the ribonuclease III family. Mitochondrion-specific ribosomal protein mL44 subfamily.</text>
</comment>
<feature type="non-terminal residue" evidence="10">
    <location>
        <position position="483"/>
    </location>
</feature>
<organism evidence="10 11">
    <name type="scientific">Lepidopterella palustris CBS 459.81</name>
    <dbReference type="NCBI Taxonomy" id="1314670"/>
    <lineage>
        <taxon>Eukaryota</taxon>
        <taxon>Fungi</taxon>
        <taxon>Dikarya</taxon>
        <taxon>Ascomycota</taxon>
        <taxon>Pezizomycotina</taxon>
        <taxon>Dothideomycetes</taxon>
        <taxon>Pleosporomycetidae</taxon>
        <taxon>Mytilinidiales</taxon>
        <taxon>Argynnaceae</taxon>
        <taxon>Lepidopterella</taxon>
    </lineage>
</organism>
<dbReference type="Proteomes" id="UP000250266">
    <property type="component" value="Unassembled WGS sequence"/>
</dbReference>
<evidence type="ECO:0000313" key="11">
    <source>
        <dbReference type="Proteomes" id="UP000250266"/>
    </source>
</evidence>
<dbReference type="EMBL" id="KV744923">
    <property type="protein sequence ID" value="OCK81376.1"/>
    <property type="molecule type" value="Genomic_DNA"/>
</dbReference>
<dbReference type="AlphaFoldDB" id="A0A8E2EC72"/>
<keyword evidence="5" id="KW-0687">Ribonucleoprotein</keyword>
<dbReference type="Gene3D" id="3.30.160.20">
    <property type="match status" value="1"/>
</dbReference>
<dbReference type="Gene3D" id="1.10.1520.10">
    <property type="entry name" value="Ribonuclease III domain"/>
    <property type="match status" value="1"/>
</dbReference>
<dbReference type="OrthoDB" id="67027at2759"/>
<dbReference type="InterPro" id="IPR044444">
    <property type="entry name" value="Ribosomal_mL44_DSRM_metazoa"/>
</dbReference>
<dbReference type="SMART" id="SM00358">
    <property type="entry name" value="DSRM"/>
    <property type="match status" value="1"/>
</dbReference>
<gene>
    <name evidence="10" type="ORF">K432DRAFT_295678</name>
</gene>
<dbReference type="SUPFAM" id="SSF54768">
    <property type="entry name" value="dsRNA-binding domain-like"/>
    <property type="match status" value="1"/>
</dbReference>
<evidence type="ECO:0000256" key="1">
    <source>
        <dbReference type="ARBA" id="ARBA00004173"/>
    </source>
</evidence>
<dbReference type="GO" id="GO:0004525">
    <property type="term" value="F:ribonuclease III activity"/>
    <property type="evidence" value="ECO:0007669"/>
    <property type="project" value="InterPro"/>
</dbReference>
<reference evidence="10 11" key="1">
    <citation type="journal article" date="2016" name="Nat. Commun.">
        <title>Ectomycorrhizal ecology is imprinted in the genome of the dominant symbiotic fungus Cenococcum geophilum.</title>
        <authorList>
            <consortium name="DOE Joint Genome Institute"/>
            <person name="Peter M."/>
            <person name="Kohler A."/>
            <person name="Ohm R.A."/>
            <person name="Kuo A."/>
            <person name="Krutzmann J."/>
            <person name="Morin E."/>
            <person name="Arend M."/>
            <person name="Barry K.W."/>
            <person name="Binder M."/>
            <person name="Choi C."/>
            <person name="Clum A."/>
            <person name="Copeland A."/>
            <person name="Grisel N."/>
            <person name="Haridas S."/>
            <person name="Kipfer T."/>
            <person name="LaButti K."/>
            <person name="Lindquist E."/>
            <person name="Lipzen A."/>
            <person name="Maire R."/>
            <person name="Meier B."/>
            <person name="Mihaltcheva S."/>
            <person name="Molinier V."/>
            <person name="Murat C."/>
            <person name="Poggeler S."/>
            <person name="Quandt C.A."/>
            <person name="Sperisen C."/>
            <person name="Tritt A."/>
            <person name="Tisserant E."/>
            <person name="Crous P.W."/>
            <person name="Henrissat B."/>
            <person name="Nehls U."/>
            <person name="Egli S."/>
            <person name="Spatafora J.W."/>
            <person name="Grigoriev I.V."/>
            <person name="Martin F.M."/>
        </authorList>
    </citation>
    <scope>NUCLEOTIDE SEQUENCE [LARGE SCALE GENOMIC DNA]</scope>
    <source>
        <strain evidence="10 11">CBS 459.81</strain>
    </source>
</reference>
<dbReference type="SUPFAM" id="SSF69065">
    <property type="entry name" value="RNase III domain-like"/>
    <property type="match status" value="1"/>
</dbReference>
<feature type="domain" description="RNase III" evidence="9">
    <location>
        <begin position="157"/>
        <end position="245"/>
    </location>
</feature>
<keyword evidence="3" id="KW-0689">Ribosomal protein</keyword>
<dbReference type="SMART" id="SM00535">
    <property type="entry name" value="RIBOc"/>
    <property type="match status" value="1"/>
</dbReference>
<evidence type="ECO:0000256" key="5">
    <source>
        <dbReference type="ARBA" id="ARBA00023274"/>
    </source>
</evidence>
<name>A0A8E2EC72_9PEZI</name>
<evidence type="ECO:0000256" key="2">
    <source>
        <dbReference type="ARBA" id="ARBA00022884"/>
    </source>
</evidence>
<dbReference type="GO" id="GO:0005739">
    <property type="term" value="C:mitochondrion"/>
    <property type="evidence" value="ECO:0007669"/>
    <property type="project" value="TreeGrafter"/>
</dbReference>
<sequence length="483" mass="52510">LTHYRLGKNLPGSGNFVLCSLSALKLNTTAHIPKMTPPIIAVLDFQFPGFEYHPPAGDQTCFGYLQRCRVRIQRWGSQFLASRASPRLSCPCQTLFHHPSFPQQTHNRRPQSTQATRLPPLSDFLEPSQSEPTPSIPPEPESLPSPPPSAALSSAKLAALHARLSLPPRFPLQTLARTLIHQSADPNPAFNNSSLSQLGTNLLGYYTAEHLMCHYPRLPMSVLFAAQAAYVGPQALAQICKEWGVESVAEPGGEVDPGLLQFRSIPAGASLPSTSQGAKTGRPNAERSHWNTSTTSKIIYDDQFGSPQPPPTPSTSSPNRHELQPPVPLETASASFIRALIGATYLHCGAPTTHRFYTSHFLSRHLSLPSLFDFRIPTRDLSRLCAREGFEPPVARLESETGRKSRHPVFVVGVYSGADKLGEGTGASLNEARVRASAAALKSWYLYRPLEVCVPSAVEVGMGQGGGKGKWRPNLVDLGEVIT</sequence>
<keyword evidence="11" id="KW-1185">Reference proteome</keyword>
<evidence type="ECO:0000259" key="9">
    <source>
        <dbReference type="PROSITE" id="PS50142"/>
    </source>
</evidence>
<keyword evidence="2" id="KW-0694">RNA-binding</keyword>
<feature type="region of interest" description="Disordered" evidence="8">
    <location>
        <begin position="100"/>
        <end position="151"/>
    </location>
</feature>
<dbReference type="FunFam" id="3.30.160.20:FF:000043">
    <property type="entry name" value="60S ribosomal protein L3"/>
    <property type="match status" value="1"/>
</dbReference>
<protein>
    <recommendedName>
        <fullName evidence="7">Large ribosomal subunit protein mL44</fullName>
    </recommendedName>
</protein>
<dbReference type="InterPro" id="IPR036389">
    <property type="entry name" value="RNase_III_sf"/>
</dbReference>